<evidence type="ECO:0000313" key="2">
    <source>
        <dbReference type="EMBL" id="HII74669.1"/>
    </source>
</evidence>
<dbReference type="GeneID" id="25400219"/>
<keyword evidence="1" id="KW-1133">Transmembrane helix</keyword>
<dbReference type="EMBL" id="DUJO01000051">
    <property type="protein sequence ID" value="HII74669.1"/>
    <property type="molecule type" value="Genomic_DNA"/>
</dbReference>
<evidence type="ECO:0000256" key="1">
    <source>
        <dbReference type="SAM" id="Phobius"/>
    </source>
</evidence>
<reference evidence="2" key="1">
    <citation type="journal article" date="2020" name="bioRxiv">
        <title>A rank-normalized archaeal taxonomy based on genome phylogeny resolves widespread incomplete and uneven classifications.</title>
        <authorList>
            <person name="Rinke C."/>
            <person name="Chuvochina M."/>
            <person name="Mussig A.J."/>
            <person name="Chaumeil P.-A."/>
            <person name="Waite D.W."/>
            <person name="Whitman W.B."/>
            <person name="Parks D.H."/>
            <person name="Hugenholtz P."/>
        </authorList>
    </citation>
    <scope>NUCLEOTIDE SEQUENCE</scope>
    <source>
        <strain evidence="2">UBA8838</strain>
    </source>
</reference>
<proteinExistence type="predicted"/>
<feature type="transmembrane region" description="Helical" evidence="1">
    <location>
        <begin position="40"/>
        <end position="59"/>
    </location>
</feature>
<comment type="caution">
    <text evidence="2">The sequence shown here is derived from an EMBL/GenBank/DDBJ whole genome shotgun (WGS) entry which is preliminary data.</text>
</comment>
<feature type="transmembrane region" description="Helical" evidence="1">
    <location>
        <begin position="9"/>
        <end position="28"/>
    </location>
</feature>
<dbReference type="AlphaFoldDB" id="A0A832TQT8"/>
<evidence type="ECO:0000313" key="3">
    <source>
        <dbReference type="Proteomes" id="UP000646844"/>
    </source>
</evidence>
<sequence>MTSKKWSATTWFVTVGPLVVFLVITIWVAEQLEKFPGWQLVPYIAVPMAVVFLIIGAVFRHKWGKFIFG</sequence>
<name>A0A832TQT8_9CREN</name>
<protein>
    <submittedName>
        <fullName evidence="2">Uncharacterized protein</fullName>
    </submittedName>
</protein>
<gene>
    <name evidence="2" type="ORF">HA332_09930</name>
</gene>
<dbReference type="OMA" id="WSATTWF"/>
<organism evidence="2 3">
    <name type="scientific">Sulfurisphaera tokodaii</name>
    <dbReference type="NCBI Taxonomy" id="111955"/>
    <lineage>
        <taxon>Archaea</taxon>
        <taxon>Thermoproteota</taxon>
        <taxon>Thermoprotei</taxon>
        <taxon>Sulfolobales</taxon>
        <taxon>Sulfolobaceae</taxon>
        <taxon>Sulfurisphaera</taxon>
    </lineage>
</organism>
<dbReference type="RefSeq" id="WP_052846380.1">
    <property type="nucleotide sequence ID" value="NZ_BAABQO010000007.1"/>
</dbReference>
<dbReference type="Proteomes" id="UP000646844">
    <property type="component" value="Unassembled WGS sequence"/>
</dbReference>
<accession>A0A832TQT8</accession>
<keyword evidence="1" id="KW-0472">Membrane</keyword>
<keyword evidence="1" id="KW-0812">Transmembrane</keyword>